<keyword evidence="1" id="KW-1133">Transmembrane helix</keyword>
<proteinExistence type="predicted"/>
<evidence type="ECO:0000256" key="1">
    <source>
        <dbReference type="SAM" id="Phobius"/>
    </source>
</evidence>
<keyword evidence="3" id="KW-1185">Reference proteome</keyword>
<accession>A0A840AU36</accession>
<evidence type="ECO:0008006" key="4">
    <source>
        <dbReference type="Google" id="ProtNLM"/>
    </source>
</evidence>
<comment type="caution">
    <text evidence="2">The sequence shown here is derived from an EMBL/GenBank/DDBJ whole genome shotgun (WGS) entry which is preliminary data.</text>
</comment>
<dbReference type="Proteomes" id="UP000553963">
    <property type="component" value="Unassembled WGS sequence"/>
</dbReference>
<feature type="transmembrane region" description="Helical" evidence="1">
    <location>
        <begin position="102"/>
        <end position="123"/>
    </location>
</feature>
<sequence>MYLAGIFPALFGPQIIAATEQRFRRIRQNADSLLKADGPVFAIAYLLNFVAYAYLFTDFPFTNHTTQNAFVQAYPSYRTIWEGRWLHDIIIQLSGGFGTQSLQMFVGVALQITSGIVFARIIGARSRGEFLMVALLVSLHPLVADYYSFNSDAISFTLGDLLIAIGGYVLLRPGRYSIFVAFILFFLSLSIYQPKISILTVILLIALRQALLEVTSPAPGLVSRLRCVGLIAVRFLLPAFLACVAYWLSLKAVVSRPNGPMTLLDVDKSPLARIGAAYARALASAYDLTQMLLFPLSCIVLLAIAGGVGACIVICLCRPSIERVLGLFILASLPVCIYLAYVLNDTAWSVAGRLVVAEAYTLAFLLSLSWRYQVLRQLSIVAAVGLIYVFVIVGAQESQAANLRSTLELQRAGRILARIEAEVPDLYSRKHDLLILGHLPTEAYRQFVKFPWRANRPNISFSLFATYHQVDYLNLLAGADVFERVQAKNLNVLLSAATAHAIWPAPGSVFVANDTIVVNLESYRDGIEKTDLR</sequence>
<keyword evidence="1" id="KW-0472">Membrane</keyword>
<feature type="transmembrane region" description="Helical" evidence="1">
    <location>
        <begin position="130"/>
        <end position="147"/>
    </location>
</feature>
<reference evidence="2 3" key="1">
    <citation type="submission" date="2020-08" db="EMBL/GenBank/DDBJ databases">
        <title>Genomic Encyclopedia of Type Strains, Phase IV (KMG-IV): sequencing the most valuable type-strain genomes for metagenomic binning, comparative biology and taxonomic classification.</title>
        <authorList>
            <person name="Goeker M."/>
        </authorList>
    </citation>
    <scope>NUCLEOTIDE SEQUENCE [LARGE SCALE GENOMIC DNA]</scope>
    <source>
        <strain evidence="2 3">DSM 25966</strain>
    </source>
</reference>
<evidence type="ECO:0000313" key="3">
    <source>
        <dbReference type="Proteomes" id="UP000553963"/>
    </source>
</evidence>
<dbReference type="Pfam" id="PF14264">
    <property type="entry name" value="Glucos_trans_II"/>
    <property type="match status" value="1"/>
</dbReference>
<dbReference type="RefSeq" id="WP_183400415.1">
    <property type="nucleotide sequence ID" value="NZ_JACIDS010000005.1"/>
</dbReference>
<feature type="transmembrane region" description="Helical" evidence="1">
    <location>
        <begin position="32"/>
        <end position="55"/>
    </location>
</feature>
<name>A0A840AU36_9HYPH</name>
<feature type="transmembrane region" description="Helical" evidence="1">
    <location>
        <begin position="324"/>
        <end position="341"/>
    </location>
</feature>
<protein>
    <recommendedName>
        <fullName evidence="4">Glycosyltransferase RgtA/B/C/D-like domain-containing protein</fullName>
    </recommendedName>
</protein>
<dbReference type="EMBL" id="JACIDS010000005">
    <property type="protein sequence ID" value="MBB3932743.1"/>
    <property type="molecule type" value="Genomic_DNA"/>
</dbReference>
<feature type="transmembrane region" description="Helical" evidence="1">
    <location>
        <begin position="227"/>
        <end position="248"/>
    </location>
</feature>
<feature type="transmembrane region" description="Helical" evidence="1">
    <location>
        <begin position="292"/>
        <end position="317"/>
    </location>
</feature>
<gene>
    <name evidence="2" type="ORF">GGR25_003807</name>
</gene>
<organism evidence="2 3">
    <name type="scientific">Kaistia hirudinis</name>
    <dbReference type="NCBI Taxonomy" id="1293440"/>
    <lineage>
        <taxon>Bacteria</taxon>
        <taxon>Pseudomonadati</taxon>
        <taxon>Pseudomonadota</taxon>
        <taxon>Alphaproteobacteria</taxon>
        <taxon>Hyphomicrobiales</taxon>
        <taxon>Kaistiaceae</taxon>
        <taxon>Kaistia</taxon>
    </lineage>
</organism>
<dbReference type="InterPro" id="IPR025686">
    <property type="entry name" value="Glucos_trans_II"/>
</dbReference>
<feature type="transmembrane region" description="Helical" evidence="1">
    <location>
        <begin position="378"/>
        <end position="395"/>
    </location>
</feature>
<keyword evidence="1" id="KW-0812">Transmembrane</keyword>
<feature type="transmembrane region" description="Helical" evidence="1">
    <location>
        <begin position="176"/>
        <end position="192"/>
    </location>
</feature>
<dbReference type="AlphaFoldDB" id="A0A840AU36"/>
<evidence type="ECO:0000313" key="2">
    <source>
        <dbReference type="EMBL" id="MBB3932743.1"/>
    </source>
</evidence>